<gene>
    <name evidence="2" type="ORF">PCC6912_63550</name>
</gene>
<dbReference type="Gene3D" id="3.90.50.10">
    <property type="entry name" value="Photosynthetic Reaction Center, subunit H, domain 2"/>
    <property type="match status" value="1"/>
</dbReference>
<dbReference type="OrthoDB" id="510842at2"/>
<accession>A0A3S0ZU85</accession>
<name>A0A3S0ZU85_CHLFR</name>
<comment type="caution">
    <text evidence="2">The sequence shown here is derived from an EMBL/GenBank/DDBJ whole genome shotgun (WGS) entry which is preliminary data.</text>
</comment>
<dbReference type="AlphaFoldDB" id="A0A3S0ZU85"/>
<dbReference type="GO" id="GO:0019684">
    <property type="term" value="P:photosynthesis, light reaction"/>
    <property type="evidence" value="ECO:0007669"/>
    <property type="project" value="InterPro"/>
</dbReference>
<sequence>MSLVKLDQYYPNYKELFDNTDIKNYDVYDDKNDKIGSVQNILIDEDTGRFRYLIVDTGFWVFGKKVLLPISMARIDESQRRVSVPGLTKKQVEDLPEFTEDLSIDRDYEERVRSVYRPLYSSSSTVSSYDRNTYNYEQEPYFYDMNQQSYPTFRTYEERLMQARRR</sequence>
<feature type="domain" description="PRC-barrel" evidence="1">
    <location>
        <begin position="16"/>
        <end position="86"/>
    </location>
</feature>
<dbReference type="STRING" id="211165.GCA_000317285_05392"/>
<proteinExistence type="predicted"/>
<dbReference type="Pfam" id="PF05239">
    <property type="entry name" value="PRC"/>
    <property type="match status" value="1"/>
</dbReference>
<organism evidence="2 3">
    <name type="scientific">Chlorogloeopsis fritschii PCC 6912</name>
    <dbReference type="NCBI Taxonomy" id="211165"/>
    <lineage>
        <taxon>Bacteria</taxon>
        <taxon>Bacillati</taxon>
        <taxon>Cyanobacteriota</taxon>
        <taxon>Cyanophyceae</taxon>
        <taxon>Nostocales</taxon>
        <taxon>Chlorogloeopsidaceae</taxon>
        <taxon>Chlorogloeopsis</taxon>
    </lineage>
</organism>
<keyword evidence="3" id="KW-1185">Reference proteome</keyword>
<dbReference type="InterPro" id="IPR027275">
    <property type="entry name" value="PRC-brl_dom"/>
</dbReference>
<dbReference type="InterPro" id="IPR014747">
    <property type="entry name" value="Bac_photo_RC_H_C"/>
</dbReference>
<evidence type="ECO:0000313" key="2">
    <source>
        <dbReference type="EMBL" id="RUR72377.1"/>
    </source>
</evidence>
<dbReference type="SUPFAM" id="SSF50346">
    <property type="entry name" value="PRC-barrel domain"/>
    <property type="match status" value="1"/>
</dbReference>
<evidence type="ECO:0000313" key="3">
    <source>
        <dbReference type="Proteomes" id="UP000268857"/>
    </source>
</evidence>
<reference evidence="2 3" key="1">
    <citation type="journal article" date="2019" name="Genome Biol. Evol.">
        <title>Day and night: Metabolic profiles and evolutionary relationships of six axenic non-marine cyanobacteria.</title>
        <authorList>
            <person name="Will S.E."/>
            <person name="Henke P."/>
            <person name="Boedeker C."/>
            <person name="Huang S."/>
            <person name="Brinkmann H."/>
            <person name="Rohde M."/>
            <person name="Jarek M."/>
            <person name="Friedl T."/>
            <person name="Seufert S."/>
            <person name="Schumacher M."/>
            <person name="Overmann J."/>
            <person name="Neumann-Schaal M."/>
            <person name="Petersen J."/>
        </authorList>
    </citation>
    <scope>NUCLEOTIDE SEQUENCE [LARGE SCALE GENOMIC DNA]</scope>
    <source>
        <strain evidence="2 3">PCC 6912</strain>
    </source>
</reference>
<evidence type="ECO:0000259" key="1">
    <source>
        <dbReference type="Pfam" id="PF05239"/>
    </source>
</evidence>
<dbReference type="Proteomes" id="UP000268857">
    <property type="component" value="Unassembled WGS sequence"/>
</dbReference>
<dbReference type="InterPro" id="IPR011033">
    <property type="entry name" value="PRC_barrel-like_sf"/>
</dbReference>
<dbReference type="RefSeq" id="WP_016878382.1">
    <property type="nucleotide sequence ID" value="NZ_AJLN01000119.1"/>
</dbReference>
<dbReference type="EMBL" id="RSCJ01000050">
    <property type="protein sequence ID" value="RUR72377.1"/>
    <property type="molecule type" value="Genomic_DNA"/>
</dbReference>
<protein>
    <recommendedName>
        <fullName evidence="1">PRC-barrel domain-containing protein</fullName>
    </recommendedName>
</protein>
<dbReference type="GO" id="GO:0030077">
    <property type="term" value="C:plasma membrane light-harvesting complex"/>
    <property type="evidence" value="ECO:0007669"/>
    <property type="project" value="InterPro"/>
</dbReference>